<organism evidence="1 2">
    <name type="scientific">Saguinus oedipus</name>
    <name type="common">Cotton-top tamarin</name>
    <name type="synonym">Oedipomidas oedipus</name>
    <dbReference type="NCBI Taxonomy" id="9490"/>
    <lineage>
        <taxon>Eukaryota</taxon>
        <taxon>Metazoa</taxon>
        <taxon>Chordata</taxon>
        <taxon>Craniata</taxon>
        <taxon>Vertebrata</taxon>
        <taxon>Euteleostomi</taxon>
        <taxon>Mammalia</taxon>
        <taxon>Eutheria</taxon>
        <taxon>Euarchontoglires</taxon>
        <taxon>Primates</taxon>
        <taxon>Haplorrhini</taxon>
        <taxon>Platyrrhini</taxon>
        <taxon>Cebidae</taxon>
        <taxon>Callitrichinae</taxon>
        <taxon>Saguinus</taxon>
    </lineage>
</organism>
<reference evidence="1 2" key="1">
    <citation type="submission" date="2023-05" db="EMBL/GenBank/DDBJ databases">
        <title>B98-5 Cell Line De Novo Hybrid Assembly: An Optical Mapping Approach.</title>
        <authorList>
            <person name="Kananen K."/>
            <person name="Auerbach J.A."/>
            <person name="Kautto E."/>
            <person name="Blachly J.S."/>
        </authorList>
    </citation>
    <scope>NUCLEOTIDE SEQUENCE [LARGE SCALE GENOMIC DNA]</scope>
    <source>
        <strain evidence="1">B95-8</strain>
        <tissue evidence="1">Cell line</tissue>
    </source>
</reference>
<keyword evidence="2" id="KW-1185">Reference proteome</keyword>
<comment type="caution">
    <text evidence="1">The sequence shown here is derived from an EMBL/GenBank/DDBJ whole genome shotgun (WGS) entry which is preliminary data.</text>
</comment>
<protein>
    <submittedName>
        <fullName evidence="1">Uncharacterized protein</fullName>
    </submittedName>
</protein>
<evidence type="ECO:0000313" key="2">
    <source>
        <dbReference type="Proteomes" id="UP001266305"/>
    </source>
</evidence>
<evidence type="ECO:0000313" key="1">
    <source>
        <dbReference type="EMBL" id="KAK2093410.1"/>
    </source>
</evidence>
<dbReference type="Proteomes" id="UP001266305">
    <property type="component" value="Unassembled WGS sequence"/>
</dbReference>
<accession>A0ABQ9U8M7</accession>
<gene>
    <name evidence="1" type="ORF">P7K49_029939</name>
</gene>
<dbReference type="EMBL" id="JASSZA010000015">
    <property type="protein sequence ID" value="KAK2093410.1"/>
    <property type="molecule type" value="Genomic_DNA"/>
</dbReference>
<sequence length="123" mass="13091">MASCPPRFKLESWFAQPTGICGALQRLLTWVSAGGSHGPQCTGGMVAQAAASYHGESVSEDSLQALQVVCAAPANFSAGTASYENRRWLVLLDMRTGKLLLRTGFVEAPSMMTLFYSSQNSGV</sequence>
<proteinExistence type="predicted"/>
<name>A0ABQ9U8M7_SAGOE</name>